<name>A0A4Q4KKE5_9FLAO</name>
<protein>
    <submittedName>
        <fullName evidence="2">ComF family protein</fullName>
    </submittedName>
</protein>
<gene>
    <name evidence="2" type="ORF">ERX46_07660</name>
</gene>
<proteinExistence type="inferred from homology"/>
<keyword evidence="3" id="KW-1185">Reference proteome</keyword>
<evidence type="ECO:0000313" key="2">
    <source>
        <dbReference type="EMBL" id="RYM33833.1"/>
    </source>
</evidence>
<dbReference type="OrthoDB" id="9779910at2"/>
<dbReference type="RefSeq" id="WP_130093274.1">
    <property type="nucleotide sequence ID" value="NZ_SETE01000003.1"/>
</dbReference>
<dbReference type="EMBL" id="SETE01000003">
    <property type="protein sequence ID" value="RYM33833.1"/>
    <property type="molecule type" value="Genomic_DNA"/>
</dbReference>
<organism evidence="2 3">
    <name type="scientific">Brumimicrobium glaciale</name>
    <dbReference type="NCBI Taxonomy" id="200475"/>
    <lineage>
        <taxon>Bacteria</taxon>
        <taxon>Pseudomonadati</taxon>
        <taxon>Bacteroidota</taxon>
        <taxon>Flavobacteriia</taxon>
        <taxon>Flavobacteriales</taxon>
        <taxon>Crocinitomicaceae</taxon>
        <taxon>Brumimicrobium</taxon>
    </lineage>
</organism>
<dbReference type="PANTHER" id="PTHR47505:SF1">
    <property type="entry name" value="DNA UTILIZATION PROTEIN YHGH"/>
    <property type="match status" value="1"/>
</dbReference>
<dbReference type="Proteomes" id="UP000293952">
    <property type="component" value="Unassembled WGS sequence"/>
</dbReference>
<reference evidence="2 3" key="1">
    <citation type="submission" date="2019-02" db="EMBL/GenBank/DDBJ databases">
        <title>Genome sequence of the sea-ice species Brumimicrobium glaciale.</title>
        <authorList>
            <person name="Bowman J.P."/>
        </authorList>
    </citation>
    <scope>NUCLEOTIDE SEQUENCE [LARGE SCALE GENOMIC DNA]</scope>
    <source>
        <strain evidence="2 3">IC156</strain>
    </source>
</reference>
<dbReference type="SUPFAM" id="SSF53271">
    <property type="entry name" value="PRTase-like"/>
    <property type="match status" value="1"/>
</dbReference>
<sequence>MKNKLLKFTNQYLEGVMALIFPHFCVVCGHELNQKREHFCFLCEEDLHFTYFEKYPDYTVADQVFWGRLKIENVYALLYYEEKTSTRKILHHIKYNEGKELAHFMGIMMAKKLKSNPKYADIEVLIPVPIHSKKKFSRGYNQSLLIAQGVSEELGIPILDVLYRKTHDKSQTRKSKDERYKNVKGKFALKKGALIGIKHVMIIDDVLTTGSTLEFASRAIYEGCGDVKVSLGTVAVAH</sequence>
<evidence type="ECO:0000313" key="3">
    <source>
        <dbReference type="Proteomes" id="UP000293952"/>
    </source>
</evidence>
<dbReference type="Gene3D" id="3.40.50.2020">
    <property type="match status" value="1"/>
</dbReference>
<accession>A0A4Q4KKE5</accession>
<comment type="similarity">
    <text evidence="1">Belongs to the ComF/GntX family.</text>
</comment>
<dbReference type="AlphaFoldDB" id="A0A4Q4KKE5"/>
<dbReference type="PANTHER" id="PTHR47505">
    <property type="entry name" value="DNA UTILIZATION PROTEIN YHGH"/>
    <property type="match status" value="1"/>
</dbReference>
<dbReference type="CDD" id="cd06223">
    <property type="entry name" value="PRTases_typeI"/>
    <property type="match status" value="1"/>
</dbReference>
<comment type="caution">
    <text evidence="2">The sequence shown here is derived from an EMBL/GenBank/DDBJ whole genome shotgun (WGS) entry which is preliminary data.</text>
</comment>
<evidence type="ECO:0000256" key="1">
    <source>
        <dbReference type="ARBA" id="ARBA00008007"/>
    </source>
</evidence>
<dbReference type="InterPro" id="IPR029057">
    <property type="entry name" value="PRTase-like"/>
</dbReference>
<dbReference type="InterPro" id="IPR051910">
    <property type="entry name" value="ComF/GntX_DNA_util-trans"/>
</dbReference>
<dbReference type="InterPro" id="IPR000836">
    <property type="entry name" value="PRTase_dom"/>
</dbReference>